<accession>A0A9P1IV33</accession>
<dbReference type="Proteomes" id="UP001152747">
    <property type="component" value="Unassembled WGS sequence"/>
</dbReference>
<keyword evidence="1" id="KW-1133">Transmembrane helix</keyword>
<feature type="transmembrane region" description="Helical" evidence="1">
    <location>
        <begin position="144"/>
        <end position="168"/>
    </location>
</feature>
<evidence type="ECO:0000256" key="1">
    <source>
        <dbReference type="SAM" id="Phobius"/>
    </source>
</evidence>
<gene>
    <name evidence="2" type="ORF">CAMP_LOCUS14362</name>
</gene>
<dbReference type="EMBL" id="CANHGI010000005">
    <property type="protein sequence ID" value="CAI5451725.1"/>
    <property type="molecule type" value="Genomic_DNA"/>
</dbReference>
<evidence type="ECO:0000313" key="3">
    <source>
        <dbReference type="Proteomes" id="UP001152747"/>
    </source>
</evidence>
<evidence type="ECO:0008006" key="4">
    <source>
        <dbReference type="Google" id="ProtNLM"/>
    </source>
</evidence>
<organism evidence="2 3">
    <name type="scientific">Caenorhabditis angaria</name>
    <dbReference type="NCBI Taxonomy" id="860376"/>
    <lineage>
        <taxon>Eukaryota</taxon>
        <taxon>Metazoa</taxon>
        <taxon>Ecdysozoa</taxon>
        <taxon>Nematoda</taxon>
        <taxon>Chromadorea</taxon>
        <taxon>Rhabditida</taxon>
        <taxon>Rhabditina</taxon>
        <taxon>Rhabditomorpha</taxon>
        <taxon>Rhabditoidea</taxon>
        <taxon>Rhabditidae</taxon>
        <taxon>Peloderinae</taxon>
        <taxon>Caenorhabditis</taxon>
    </lineage>
</organism>
<dbReference type="PANTHER" id="PTHR22941">
    <property type="entry name" value="SERPENTINE RECEPTOR"/>
    <property type="match status" value="1"/>
</dbReference>
<dbReference type="PANTHER" id="PTHR22941:SF307">
    <property type="entry name" value="SERPENTINE RECEPTOR, CLASS H"/>
    <property type="match status" value="1"/>
</dbReference>
<dbReference type="InterPro" id="IPR053220">
    <property type="entry name" value="Nematode_rcpt-like_serp_H"/>
</dbReference>
<sequence>MIMVHFTSTVLDLYLSLLTCPFVFLPYPAGYPIGLLKYLGVPTSIQVYFGVSFIGVVLTSLVNLFESRYNKLSTNTEDSFRRKICRYSIAAVLYIWAFTFILPAYFNIPDSNLAIQVLQKELHCVEGEKFNNPYFFCLTLYPEIAIFAILLTIFLLVPQMLFHLIRSFKVINKNKHTSSRRTYLLRFKFMLALCIQVFVPMIFLVVPASFVVFSLFTRYFNQGVTNLSLIFFATHGGISSIVTLIVHKPYREFTIETFYRVKLFRIARDKFKYSP</sequence>
<reference evidence="2" key="1">
    <citation type="submission" date="2022-11" db="EMBL/GenBank/DDBJ databases">
        <authorList>
            <person name="Kikuchi T."/>
        </authorList>
    </citation>
    <scope>NUCLEOTIDE SEQUENCE</scope>
    <source>
        <strain evidence="2">PS1010</strain>
    </source>
</reference>
<feature type="transmembrane region" description="Helical" evidence="1">
    <location>
        <begin position="86"/>
        <end position="106"/>
    </location>
</feature>
<keyword evidence="1" id="KW-0472">Membrane</keyword>
<dbReference type="AlphaFoldDB" id="A0A9P1IV33"/>
<dbReference type="Pfam" id="PF10318">
    <property type="entry name" value="7TM_GPCR_Srh"/>
    <property type="match status" value="1"/>
</dbReference>
<name>A0A9P1IV33_9PELO</name>
<keyword evidence="3" id="KW-1185">Reference proteome</keyword>
<evidence type="ECO:0000313" key="2">
    <source>
        <dbReference type="EMBL" id="CAI5451725.1"/>
    </source>
</evidence>
<feature type="transmembrane region" description="Helical" evidence="1">
    <location>
        <begin position="189"/>
        <end position="215"/>
    </location>
</feature>
<feature type="transmembrane region" description="Helical" evidence="1">
    <location>
        <begin position="12"/>
        <end position="33"/>
    </location>
</feature>
<keyword evidence="1" id="KW-0812">Transmembrane</keyword>
<feature type="transmembrane region" description="Helical" evidence="1">
    <location>
        <begin position="45"/>
        <end position="65"/>
    </location>
</feature>
<feature type="transmembrane region" description="Helical" evidence="1">
    <location>
        <begin position="227"/>
        <end position="246"/>
    </location>
</feature>
<proteinExistence type="predicted"/>
<comment type="caution">
    <text evidence="2">The sequence shown here is derived from an EMBL/GenBank/DDBJ whole genome shotgun (WGS) entry which is preliminary data.</text>
</comment>
<dbReference type="InterPro" id="IPR019422">
    <property type="entry name" value="7TM_GPCR_serpentine_rcpt_Srh"/>
</dbReference>
<protein>
    <recommendedName>
        <fullName evidence="4">Serpentine Receptor, class H</fullName>
    </recommendedName>
</protein>
<dbReference type="OrthoDB" id="5802824at2759"/>